<sequence>MLSFVLPLQIGEGCNRGGIPSTCSPATGRTGFERIRWVFRIFSAFDSGDGVAARRGQVGERRRASV</sequence>
<protein>
    <submittedName>
        <fullName evidence="1">Uncharacterized protein</fullName>
    </submittedName>
</protein>
<keyword evidence="2" id="KW-1185">Reference proteome</keyword>
<evidence type="ECO:0000313" key="2">
    <source>
        <dbReference type="Proteomes" id="UP001346149"/>
    </source>
</evidence>
<organism evidence="1 2">
    <name type="scientific">Trapa natans</name>
    <name type="common">Water chestnut</name>
    <dbReference type="NCBI Taxonomy" id="22666"/>
    <lineage>
        <taxon>Eukaryota</taxon>
        <taxon>Viridiplantae</taxon>
        <taxon>Streptophyta</taxon>
        <taxon>Embryophyta</taxon>
        <taxon>Tracheophyta</taxon>
        <taxon>Spermatophyta</taxon>
        <taxon>Magnoliopsida</taxon>
        <taxon>eudicotyledons</taxon>
        <taxon>Gunneridae</taxon>
        <taxon>Pentapetalae</taxon>
        <taxon>rosids</taxon>
        <taxon>malvids</taxon>
        <taxon>Myrtales</taxon>
        <taxon>Lythraceae</taxon>
        <taxon>Trapa</taxon>
    </lineage>
</organism>
<proteinExistence type="predicted"/>
<accession>A0AAN7KYH8</accession>
<evidence type="ECO:0000313" key="1">
    <source>
        <dbReference type="EMBL" id="KAK4772315.1"/>
    </source>
</evidence>
<comment type="caution">
    <text evidence="1">The sequence shown here is derived from an EMBL/GenBank/DDBJ whole genome shotgun (WGS) entry which is preliminary data.</text>
</comment>
<dbReference type="EMBL" id="JAXQNO010000020">
    <property type="protein sequence ID" value="KAK4772315.1"/>
    <property type="molecule type" value="Genomic_DNA"/>
</dbReference>
<name>A0AAN7KYH8_TRANT</name>
<reference evidence="1 2" key="1">
    <citation type="journal article" date="2023" name="Hortic Res">
        <title>Pangenome of water caltrop reveals structural variations and asymmetric subgenome divergence after allopolyploidization.</title>
        <authorList>
            <person name="Zhang X."/>
            <person name="Chen Y."/>
            <person name="Wang L."/>
            <person name="Yuan Y."/>
            <person name="Fang M."/>
            <person name="Shi L."/>
            <person name="Lu R."/>
            <person name="Comes H.P."/>
            <person name="Ma Y."/>
            <person name="Chen Y."/>
            <person name="Huang G."/>
            <person name="Zhou Y."/>
            <person name="Zheng Z."/>
            <person name="Qiu Y."/>
        </authorList>
    </citation>
    <scope>NUCLEOTIDE SEQUENCE [LARGE SCALE GENOMIC DNA]</scope>
    <source>
        <strain evidence="1">F231</strain>
    </source>
</reference>
<dbReference type="Proteomes" id="UP001346149">
    <property type="component" value="Unassembled WGS sequence"/>
</dbReference>
<gene>
    <name evidence="1" type="ORF">SAY86_014090</name>
</gene>
<dbReference type="AlphaFoldDB" id="A0AAN7KYH8"/>